<dbReference type="EMBL" id="ML995485">
    <property type="protein sequence ID" value="KAF2142074.1"/>
    <property type="molecule type" value="Genomic_DNA"/>
</dbReference>
<dbReference type="GeneID" id="54296057"/>
<evidence type="ECO:0008006" key="4">
    <source>
        <dbReference type="Google" id="ProtNLM"/>
    </source>
</evidence>
<accession>A0A6A6BFQ7</accession>
<evidence type="ECO:0000313" key="2">
    <source>
        <dbReference type="EMBL" id="KAF2142074.1"/>
    </source>
</evidence>
<keyword evidence="3" id="KW-1185">Reference proteome</keyword>
<name>A0A6A6BFQ7_9PEZI</name>
<dbReference type="RefSeq" id="XP_033397786.1">
    <property type="nucleotide sequence ID" value="XM_033538561.1"/>
</dbReference>
<protein>
    <recommendedName>
        <fullName evidence="4">Secreted protein</fullName>
    </recommendedName>
</protein>
<organism evidence="2 3">
    <name type="scientific">Aplosporella prunicola CBS 121167</name>
    <dbReference type="NCBI Taxonomy" id="1176127"/>
    <lineage>
        <taxon>Eukaryota</taxon>
        <taxon>Fungi</taxon>
        <taxon>Dikarya</taxon>
        <taxon>Ascomycota</taxon>
        <taxon>Pezizomycotina</taxon>
        <taxon>Dothideomycetes</taxon>
        <taxon>Dothideomycetes incertae sedis</taxon>
        <taxon>Botryosphaeriales</taxon>
        <taxon>Aplosporellaceae</taxon>
        <taxon>Aplosporella</taxon>
    </lineage>
</organism>
<evidence type="ECO:0000313" key="3">
    <source>
        <dbReference type="Proteomes" id="UP000799438"/>
    </source>
</evidence>
<evidence type="ECO:0000256" key="1">
    <source>
        <dbReference type="SAM" id="SignalP"/>
    </source>
</evidence>
<dbReference type="Proteomes" id="UP000799438">
    <property type="component" value="Unassembled WGS sequence"/>
</dbReference>
<gene>
    <name evidence="2" type="ORF">K452DRAFT_26103</name>
</gene>
<feature type="chain" id="PRO_5025684870" description="Secreted protein" evidence="1">
    <location>
        <begin position="20"/>
        <end position="199"/>
    </location>
</feature>
<keyword evidence="1" id="KW-0732">Signal</keyword>
<sequence>MGLAMRLAAFWHIRCNIVALVGNNDDVDVGTKSGGHQWCEGLEDRGGIEDHQRRKRHEGTRWPYGNVIQIGNARIDRSHRLPENGTTKPQRHLRCLFGAESLKTSKYSSSVPCAAHLQIRADHPVPSLPPRTTLLHAPLPNGCGNGWAATYQRYDQGPCRKSVSLARPSHAGASTYTYSTCPWTPLLGSLCGSRPIWAS</sequence>
<dbReference type="AlphaFoldDB" id="A0A6A6BFQ7"/>
<feature type="signal peptide" evidence="1">
    <location>
        <begin position="1"/>
        <end position="19"/>
    </location>
</feature>
<reference evidence="2" key="1">
    <citation type="journal article" date="2020" name="Stud. Mycol.">
        <title>101 Dothideomycetes genomes: a test case for predicting lifestyles and emergence of pathogens.</title>
        <authorList>
            <person name="Haridas S."/>
            <person name="Albert R."/>
            <person name="Binder M."/>
            <person name="Bloem J."/>
            <person name="Labutti K."/>
            <person name="Salamov A."/>
            <person name="Andreopoulos B."/>
            <person name="Baker S."/>
            <person name="Barry K."/>
            <person name="Bills G."/>
            <person name="Bluhm B."/>
            <person name="Cannon C."/>
            <person name="Castanera R."/>
            <person name="Culley D."/>
            <person name="Daum C."/>
            <person name="Ezra D."/>
            <person name="Gonzalez J."/>
            <person name="Henrissat B."/>
            <person name="Kuo A."/>
            <person name="Liang C."/>
            <person name="Lipzen A."/>
            <person name="Lutzoni F."/>
            <person name="Magnuson J."/>
            <person name="Mondo S."/>
            <person name="Nolan M."/>
            <person name="Ohm R."/>
            <person name="Pangilinan J."/>
            <person name="Park H.-J."/>
            <person name="Ramirez L."/>
            <person name="Alfaro M."/>
            <person name="Sun H."/>
            <person name="Tritt A."/>
            <person name="Yoshinaga Y."/>
            <person name="Zwiers L.-H."/>
            <person name="Turgeon B."/>
            <person name="Goodwin S."/>
            <person name="Spatafora J."/>
            <person name="Crous P."/>
            <person name="Grigoriev I."/>
        </authorList>
    </citation>
    <scope>NUCLEOTIDE SEQUENCE</scope>
    <source>
        <strain evidence="2">CBS 121167</strain>
    </source>
</reference>
<proteinExistence type="predicted"/>